<dbReference type="EMBL" id="CAADFJ010000001">
    <property type="protein sequence ID" value="VFJ94864.1"/>
    <property type="molecule type" value="Genomic_DNA"/>
</dbReference>
<dbReference type="EMBL" id="CAADFI010000046">
    <property type="protein sequence ID" value="VFJ93533.1"/>
    <property type="molecule type" value="Genomic_DNA"/>
</dbReference>
<evidence type="ECO:0000313" key="3">
    <source>
        <dbReference type="EMBL" id="VFJ94864.1"/>
    </source>
</evidence>
<dbReference type="EMBL" id="CAADFG010000008">
    <property type="protein sequence ID" value="VFJ88367.1"/>
    <property type="molecule type" value="Genomic_DNA"/>
</dbReference>
<sequence length="140" mass="16616">MRIEQKFYGILRPRKVKRDIFITLQLDMALKSRFAFCVINIPLEALDGFIEIIRYFHQSPGAPEFWDRFPAVKRDNLEIRTVIPGDDNFLSIGHHSDKFRQSRLGFSQRQLMHMDLRKFIVGWVRVRLFRKAHRSISALA</sequence>
<accession>A0A450U8R3</accession>
<evidence type="ECO:0000313" key="1">
    <source>
        <dbReference type="EMBL" id="VFJ88367.1"/>
    </source>
</evidence>
<reference evidence="1" key="1">
    <citation type="submission" date="2019-02" db="EMBL/GenBank/DDBJ databases">
        <authorList>
            <person name="Gruber-Vodicka R. H."/>
            <person name="Seah K. B. B."/>
        </authorList>
    </citation>
    <scope>NUCLEOTIDE SEQUENCE</scope>
    <source>
        <strain evidence="3">BECK_SA2B12</strain>
        <strain evidence="1">BECK_SA2B15</strain>
        <strain evidence="2">BECK_SA2B20</strain>
    </source>
</reference>
<gene>
    <name evidence="1" type="ORF">BECKH772A_GA0070896_1000819</name>
    <name evidence="2" type="ORF">BECKH772B_GA0070898_100469</name>
    <name evidence="3" type="ORF">BECKH772C_GA0070978_1000129</name>
</gene>
<organism evidence="1">
    <name type="scientific">Candidatus Kentrum eta</name>
    <dbReference type="NCBI Taxonomy" id="2126337"/>
    <lineage>
        <taxon>Bacteria</taxon>
        <taxon>Pseudomonadati</taxon>
        <taxon>Pseudomonadota</taxon>
        <taxon>Gammaproteobacteria</taxon>
        <taxon>Candidatus Kentrum</taxon>
    </lineage>
</organism>
<evidence type="ECO:0000313" key="2">
    <source>
        <dbReference type="EMBL" id="VFJ93533.1"/>
    </source>
</evidence>
<name>A0A450U8R3_9GAMM</name>
<dbReference type="AlphaFoldDB" id="A0A450U8R3"/>
<proteinExistence type="predicted"/>
<protein>
    <submittedName>
        <fullName evidence="1">Uncharacterized protein</fullName>
    </submittedName>
</protein>